<comment type="caution">
    <text evidence="6">The sequence shown here is derived from an EMBL/GenBank/DDBJ whole genome shotgun (WGS) entry which is preliminary data.</text>
</comment>
<keyword evidence="3" id="KW-0274">FAD</keyword>
<dbReference type="PANTHER" id="PTHR43735:SF3">
    <property type="entry name" value="FERROPTOSIS SUPPRESSOR PROTEIN 1"/>
    <property type="match status" value="1"/>
</dbReference>
<evidence type="ECO:0000256" key="2">
    <source>
        <dbReference type="ARBA" id="ARBA00022630"/>
    </source>
</evidence>
<proteinExistence type="inferred from homology"/>
<dbReference type="PRINTS" id="PR00368">
    <property type="entry name" value="FADPNR"/>
</dbReference>
<evidence type="ECO:0000256" key="4">
    <source>
        <dbReference type="ARBA" id="ARBA00023002"/>
    </source>
</evidence>
<evidence type="ECO:0000259" key="5">
    <source>
        <dbReference type="Pfam" id="PF07992"/>
    </source>
</evidence>
<keyword evidence="2" id="KW-0285">Flavoprotein</keyword>
<comment type="similarity">
    <text evidence="1">Belongs to the FAD-dependent oxidoreductase family.</text>
</comment>
<sequence>MAPGTEKSPKKNIVILGGSYGGMSVAHYVLKHVIPKLPEHDTYQVILVSIGTEAMCRPACPRAMISDDFFPQEKLFVNIPKQFEQYPKGRFRFVQGTASHLDQTNRMVSVKLAKSETIETFDFHALVIATGASTPSPLIGSNGDQELLKSSWKQFRDALPTAKHIVIAGGGPTGVEAAGELGEHLNGRAWFFSKKLEDPAVKITLLTSGSKLLPVLRPAIAQKAEKLLAQVGVTVVKNAPVQDVTPSATGKDGIAGPVTVNLKDGRSIDTDLYIPAFGTTPNTSFVDKALLASDGRVDTNTATLRVDKAGPRIYAIGDASTYARAAVHHILNAIPVLGANIKRDLLLEAGQDVVGVDREFKEEKREMQMVPIGKSKGVGAVFGWQLPSFMVWLIKGRDYFLWTTGPLWSGTHWAKES</sequence>
<accession>A0ABR2UKN5</accession>
<dbReference type="InterPro" id="IPR036188">
    <property type="entry name" value="FAD/NAD-bd_sf"/>
</dbReference>
<dbReference type="SUPFAM" id="SSF51905">
    <property type="entry name" value="FAD/NAD(P)-binding domain"/>
    <property type="match status" value="1"/>
</dbReference>
<dbReference type="PRINTS" id="PR00469">
    <property type="entry name" value="PNDRDTASEII"/>
</dbReference>
<evidence type="ECO:0000256" key="1">
    <source>
        <dbReference type="ARBA" id="ARBA00006442"/>
    </source>
</evidence>
<feature type="domain" description="FAD/NAD(P)-binding" evidence="5">
    <location>
        <begin position="12"/>
        <end position="320"/>
    </location>
</feature>
<dbReference type="InterPro" id="IPR023753">
    <property type="entry name" value="FAD/NAD-binding_dom"/>
</dbReference>
<dbReference type="EMBL" id="JARVKF010000418">
    <property type="protein sequence ID" value="KAK9415187.1"/>
    <property type="molecule type" value="Genomic_DNA"/>
</dbReference>
<keyword evidence="7" id="KW-1185">Reference proteome</keyword>
<reference evidence="6 7" key="1">
    <citation type="journal article" date="2024" name="J. Plant Pathol.">
        <title>Sequence and assembly of the genome of Seiridium unicorne, isolate CBS 538.82, causal agent of cypress canker disease.</title>
        <authorList>
            <person name="Scali E."/>
            <person name="Rocca G.D."/>
            <person name="Danti R."/>
            <person name="Garbelotto M."/>
            <person name="Barberini S."/>
            <person name="Baroncelli R."/>
            <person name="Emiliani G."/>
        </authorList>
    </citation>
    <scope>NUCLEOTIDE SEQUENCE [LARGE SCALE GENOMIC DNA]</scope>
    <source>
        <strain evidence="6 7">BM-138-508</strain>
    </source>
</reference>
<organism evidence="6 7">
    <name type="scientific">Seiridium unicorne</name>
    <dbReference type="NCBI Taxonomy" id="138068"/>
    <lineage>
        <taxon>Eukaryota</taxon>
        <taxon>Fungi</taxon>
        <taxon>Dikarya</taxon>
        <taxon>Ascomycota</taxon>
        <taxon>Pezizomycotina</taxon>
        <taxon>Sordariomycetes</taxon>
        <taxon>Xylariomycetidae</taxon>
        <taxon>Amphisphaeriales</taxon>
        <taxon>Sporocadaceae</taxon>
        <taxon>Seiridium</taxon>
    </lineage>
</organism>
<evidence type="ECO:0000256" key="3">
    <source>
        <dbReference type="ARBA" id="ARBA00022827"/>
    </source>
</evidence>
<evidence type="ECO:0000313" key="7">
    <source>
        <dbReference type="Proteomes" id="UP001408356"/>
    </source>
</evidence>
<dbReference type="Pfam" id="PF07992">
    <property type="entry name" value="Pyr_redox_2"/>
    <property type="match status" value="1"/>
</dbReference>
<dbReference type="PANTHER" id="PTHR43735">
    <property type="entry name" value="APOPTOSIS-INDUCING FACTOR 1"/>
    <property type="match status" value="1"/>
</dbReference>
<gene>
    <name evidence="6" type="ORF">SUNI508_02035</name>
</gene>
<dbReference type="Proteomes" id="UP001408356">
    <property type="component" value="Unassembled WGS sequence"/>
</dbReference>
<evidence type="ECO:0000313" key="6">
    <source>
        <dbReference type="EMBL" id="KAK9415187.1"/>
    </source>
</evidence>
<protein>
    <submittedName>
        <fullName evidence="6">FAD/NAD(P)-binding domain-containing protein</fullName>
    </submittedName>
</protein>
<keyword evidence="4" id="KW-0560">Oxidoreductase</keyword>
<name>A0ABR2UKN5_9PEZI</name>
<dbReference type="Gene3D" id="3.50.50.100">
    <property type="match status" value="1"/>
</dbReference>